<name>A0A5H2XSV6_PRUDU</name>
<sequence>MTGAIEVRGIHHRASHSSAPPSKGKKVICARHSPGVGDAQDLARIPKWKLARIPKWKVSHSQNQAGDHHLLVKALFGEADWTGLK</sequence>
<dbReference type="AlphaFoldDB" id="A0A5H2XSV6"/>
<evidence type="ECO:0000313" key="2">
    <source>
        <dbReference type="EMBL" id="BBN69699.1"/>
    </source>
</evidence>
<accession>A0A5H2XSV6</accession>
<feature type="region of interest" description="Disordered" evidence="1">
    <location>
        <begin position="1"/>
        <end position="26"/>
    </location>
</feature>
<dbReference type="EMBL" id="AP021450">
    <property type="protein sequence ID" value="BBN69699.1"/>
    <property type="molecule type" value="Genomic_DNA"/>
</dbReference>
<reference evidence="2" key="1">
    <citation type="journal article" date="2019" name="Science">
        <title>Mutation of a bHLH transcription factor allowed almond domestication.</title>
        <authorList>
            <person name="Sanchez-Perez R."/>
            <person name="Pavan S."/>
            <person name="Mazzeo R."/>
            <person name="Moldovan C."/>
            <person name="Aiese Cigliano R."/>
            <person name="Del Cueto J."/>
            <person name="Ricciardi F."/>
            <person name="Lotti C."/>
            <person name="Ricciardi L."/>
            <person name="Dicenta F."/>
            <person name="Lopez-Marques R.L."/>
            <person name="Lindberg Moller B."/>
        </authorList>
    </citation>
    <scope>NUCLEOTIDE SEQUENCE</scope>
</reference>
<protein>
    <submittedName>
        <fullName evidence="2">Uncharacterized protein</fullName>
    </submittedName>
</protein>
<proteinExistence type="predicted"/>
<evidence type="ECO:0000256" key="1">
    <source>
        <dbReference type="SAM" id="MobiDB-lite"/>
    </source>
</evidence>
<organism evidence="2">
    <name type="scientific">Prunus dulcis</name>
    <name type="common">Almond</name>
    <name type="synonym">Amygdalus dulcis</name>
    <dbReference type="NCBI Taxonomy" id="3755"/>
    <lineage>
        <taxon>Eukaryota</taxon>
        <taxon>Viridiplantae</taxon>
        <taxon>Streptophyta</taxon>
        <taxon>Embryophyta</taxon>
        <taxon>Tracheophyta</taxon>
        <taxon>Spermatophyta</taxon>
        <taxon>Magnoliopsida</taxon>
        <taxon>eudicotyledons</taxon>
        <taxon>Gunneridae</taxon>
        <taxon>Pentapetalae</taxon>
        <taxon>rosids</taxon>
        <taxon>fabids</taxon>
        <taxon>Rosales</taxon>
        <taxon>Rosaceae</taxon>
        <taxon>Amygdaloideae</taxon>
        <taxon>Amygdaleae</taxon>
        <taxon>Prunus</taxon>
    </lineage>
</organism>
<gene>
    <name evidence="2" type="ORF">Prudu_1113S000200</name>
</gene>